<name>A0ABD3CHS9_9LAMI</name>
<organism evidence="3 4">
    <name type="scientific">Castilleja foliolosa</name>
    <dbReference type="NCBI Taxonomy" id="1961234"/>
    <lineage>
        <taxon>Eukaryota</taxon>
        <taxon>Viridiplantae</taxon>
        <taxon>Streptophyta</taxon>
        <taxon>Embryophyta</taxon>
        <taxon>Tracheophyta</taxon>
        <taxon>Spermatophyta</taxon>
        <taxon>Magnoliopsida</taxon>
        <taxon>eudicotyledons</taxon>
        <taxon>Gunneridae</taxon>
        <taxon>Pentapetalae</taxon>
        <taxon>asterids</taxon>
        <taxon>lamiids</taxon>
        <taxon>Lamiales</taxon>
        <taxon>Orobanchaceae</taxon>
        <taxon>Pedicularideae</taxon>
        <taxon>Castillejinae</taxon>
        <taxon>Castilleja</taxon>
    </lineage>
</organism>
<dbReference type="InterPro" id="IPR035979">
    <property type="entry name" value="RBD_domain_sf"/>
</dbReference>
<dbReference type="PANTHER" id="PTHR48030:SF3">
    <property type="entry name" value="SPLICING FACTOR 3B SUBUNIT 4"/>
    <property type="match status" value="1"/>
</dbReference>
<dbReference type="InterPro" id="IPR000504">
    <property type="entry name" value="RRM_dom"/>
</dbReference>
<dbReference type="Proteomes" id="UP001632038">
    <property type="component" value="Unassembled WGS sequence"/>
</dbReference>
<evidence type="ECO:0000259" key="2">
    <source>
        <dbReference type="PROSITE" id="PS50102"/>
    </source>
</evidence>
<accession>A0ABD3CHS9</accession>
<keyword evidence="4" id="KW-1185">Reference proteome</keyword>
<sequence>MQASEDILWELFVQAGPVVNVYVPKDRVTSGHQGYDFVEFRSEEDVDYGMVIQEPSSTFKLSI</sequence>
<dbReference type="GO" id="GO:0003723">
    <property type="term" value="F:RNA binding"/>
    <property type="evidence" value="ECO:0007669"/>
    <property type="project" value="UniProtKB-UniRule"/>
</dbReference>
<dbReference type="InterPro" id="IPR052084">
    <property type="entry name" value="SF3B4_spliceosome_assoc"/>
</dbReference>
<dbReference type="Gene3D" id="3.30.70.330">
    <property type="match status" value="1"/>
</dbReference>
<evidence type="ECO:0000313" key="3">
    <source>
        <dbReference type="EMBL" id="KAL3629475.1"/>
    </source>
</evidence>
<dbReference type="PROSITE" id="PS50102">
    <property type="entry name" value="RRM"/>
    <property type="match status" value="1"/>
</dbReference>
<dbReference type="InterPro" id="IPR012677">
    <property type="entry name" value="Nucleotide-bd_a/b_plait_sf"/>
</dbReference>
<dbReference type="EMBL" id="JAVIJP010000034">
    <property type="protein sequence ID" value="KAL3629475.1"/>
    <property type="molecule type" value="Genomic_DNA"/>
</dbReference>
<gene>
    <name evidence="3" type="primary">SF3B4_4</name>
    <name evidence="3" type="ORF">CASFOL_026697</name>
</gene>
<protein>
    <submittedName>
        <fullName evidence="3">Splicing factor 3B subunit 4</fullName>
    </submittedName>
</protein>
<dbReference type="SUPFAM" id="SSF54928">
    <property type="entry name" value="RNA-binding domain, RBD"/>
    <property type="match status" value="1"/>
</dbReference>
<dbReference type="AlphaFoldDB" id="A0ABD3CHS9"/>
<comment type="caution">
    <text evidence="3">The sequence shown here is derived from an EMBL/GenBank/DDBJ whole genome shotgun (WGS) entry which is preliminary data.</text>
</comment>
<feature type="domain" description="RRM" evidence="2">
    <location>
        <begin position="1"/>
        <end position="63"/>
    </location>
</feature>
<evidence type="ECO:0000256" key="1">
    <source>
        <dbReference type="PROSITE-ProRule" id="PRU00176"/>
    </source>
</evidence>
<keyword evidence="1" id="KW-0694">RNA-binding</keyword>
<proteinExistence type="predicted"/>
<dbReference type="PANTHER" id="PTHR48030">
    <property type="entry name" value="SPLICING FACTOR 3B SUBUNIT 4"/>
    <property type="match status" value="1"/>
</dbReference>
<reference evidence="4" key="1">
    <citation type="journal article" date="2024" name="IScience">
        <title>Strigolactones Initiate the Formation of Haustorium-like Structures in Castilleja.</title>
        <authorList>
            <person name="Buerger M."/>
            <person name="Peterson D."/>
            <person name="Chory J."/>
        </authorList>
    </citation>
    <scope>NUCLEOTIDE SEQUENCE [LARGE SCALE GENOMIC DNA]</scope>
</reference>
<evidence type="ECO:0000313" key="4">
    <source>
        <dbReference type="Proteomes" id="UP001632038"/>
    </source>
</evidence>
<dbReference type="Pfam" id="PF00076">
    <property type="entry name" value="RRM_1"/>
    <property type="match status" value="1"/>
</dbReference>